<organism evidence="2 3">
    <name type="scientific">Flavobacterium agricola</name>
    <dbReference type="NCBI Taxonomy" id="2870839"/>
    <lineage>
        <taxon>Bacteria</taxon>
        <taxon>Pseudomonadati</taxon>
        <taxon>Bacteroidota</taxon>
        <taxon>Flavobacteriia</taxon>
        <taxon>Flavobacteriales</taxon>
        <taxon>Flavobacteriaceae</taxon>
        <taxon>Flavobacterium</taxon>
    </lineage>
</organism>
<dbReference type="PROSITE" id="PS51257">
    <property type="entry name" value="PROKAR_LIPOPROTEIN"/>
    <property type="match status" value="1"/>
</dbReference>
<evidence type="ECO:0000313" key="2">
    <source>
        <dbReference type="EMBL" id="UYW00822.1"/>
    </source>
</evidence>
<proteinExistence type="predicted"/>
<gene>
    <name evidence="2" type="ORF">K5I29_09935</name>
</gene>
<dbReference type="Proteomes" id="UP001163328">
    <property type="component" value="Chromosome"/>
</dbReference>
<name>A0ABY6LZ44_9FLAO</name>
<dbReference type="InterPro" id="IPR024311">
    <property type="entry name" value="Lipocalin-like"/>
</dbReference>
<keyword evidence="3" id="KW-1185">Reference proteome</keyword>
<reference evidence="2" key="1">
    <citation type="submission" date="2021-08" db="EMBL/GenBank/DDBJ databases">
        <title>Flavobacterium sp. strain CC-SYL302.</title>
        <authorList>
            <person name="Lin S.-Y."/>
            <person name="Lee T.-H."/>
            <person name="Young C.-C."/>
        </authorList>
    </citation>
    <scope>NUCLEOTIDE SEQUENCE</scope>
    <source>
        <strain evidence="2">CC-SYL302</strain>
    </source>
</reference>
<dbReference type="Pfam" id="PF13648">
    <property type="entry name" value="Lipocalin_4"/>
    <property type="match status" value="1"/>
</dbReference>
<sequence>MKKISLLSFTLLMLFSGCTDEDDNRDINYELLLGEWKPIEMRINAMQVVPWDTSCGDDFLLFANDSVGQYNLHFNACQKQVSESFSYKMELMHLFIMNEGTDSVYKRQIVKLTANELVLKDTDFWTDNYIKYKK</sequence>
<dbReference type="RefSeq" id="WP_264432953.1">
    <property type="nucleotide sequence ID" value="NZ_CP081495.1"/>
</dbReference>
<protein>
    <submittedName>
        <fullName evidence="2">Lipocalin family protein</fullName>
    </submittedName>
</protein>
<evidence type="ECO:0000259" key="1">
    <source>
        <dbReference type="Pfam" id="PF13648"/>
    </source>
</evidence>
<feature type="domain" description="Lipocalin-like" evidence="1">
    <location>
        <begin position="32"/>
        <end position="119"/>
    </location>
</feature>
<evidence type="ECO:0000313" key="3">
    <source>
        <dbReference type="Proteomes" id="UP001163328"/>
    </source>
</evidence>
<dbReference type="EMBL" id="CP081495">
    <property type="protein sequence ID" value="UYW00822.1"/>
    <property type="molecule type" value="Genomic_DNA"/>
</dbReference>
<accession>A0ABY6LZ44</accession>